<dbReference type="InterPro" id="IPR000387">
    <property type="entry name" value="Tyr_Pase_dom"/>
</dbReference>
<dbReference type="EC" id="3.1.3.16" evidence="2"/>
<dbReference type="WBParaSite" id="Pan_g7007.t1">
    <property type="protein sequence ID" value="Pan_g7007.t1"/>
    <property type="gene ID" value="Pan_g7007"/>
</dbReference>
<reference evidence="8" key="1">
    <citation type="journal article" date="2013" name="Genetics">
        <title>The draft genome and transcriptome of Panagrellus redivivus are shaped by the harsh demands of a free-living lifestyle.</title>
        <authorList>
            <person name="Srinivasan J."/>
            <person name="Dillman A.R."/>
            <person name="Macchietto M.G."/>
            <person name="Heikkinen L."/>
            <person name="Lakso M."/>
            <person name="Fracchia K.M."/>
            <person name="Antoshechkin I."/>
            <person name="Mortazavi A."/>
            <person name="Wong G."/>
            <person name="Sternberg P.W."/>
        </authorList>
    </citation>
    <scope>NUCLEOTIDE SEQUENCE [LARGE SCALE GENOMIC DNA]</scope>
    <source>
        <strain evidence="8">MT8872</strain>
    </source>
</reference>
<evidence type="ECO:0000259" key="7">
    <source>
        <dbReference type="PROSITE" id="PS50056"/>
    </source>
</evidence>
<feature type="domain" description="Tyrosine-protein phosphatase" evidence="6">
    <location>
        <begin position="86"/>
        <end position="227"/>
    </location>
</feature>
<reference evidence="9" key="2">
    <citation type="submission" date="2020-10" db="UniProtKB">
        <authorList>
            <consortium name="WormBaseParasite"/>
        </authorList>
    </citation>
    <scope>IDENTIFICATION</scope>
</reference>
<keyword evidence="4" id="KW-0904">Protein phosphatase</keyword>
<dbReference type="InterPro" id="IPR020422">
    <property type="entry name" value="TYR_PHOSPHATASE_DUAL_dom"/>
</dbReference>
<dbReference type="GO" id="GO:0008579">
    <property type="term" value="F:JUN kinase phosphatase activity"/>
    <property type="evidence" value="ECO:0007669"/>
    <property type="project" value="TreeGrafter"/>
</dbReference>
<dbReference type="FunFam" id="3.90.190.10:FF:000004">
    <property type="entry name" value="Protein phosphatase Slingshot homolog 2"/>
    <property type="match status" value="1"/>
</dbReference>
<organism evidence="8 9">
    <name type="scientific">Panagrellus redivivus</name>
    <name type="common">Microworm</name>
    <dbReference type="NCBI Taxonomy" id="6233"/>
    <lineage>
        <taxon>Eukaryota</taxon>
        <taxon>Metazoa</taxon>
        <taxon>Ecdysozoa</taxon>
        <taxon>Nematoda</taxon>
        <taxon>Chromadorea</taxon>
        <taxon>Rhabditida</taxon>
        <taxon>Tylenchina</taxon>
        <taxon>Panagrolaimomorpha</taxon>
        <taxon>Panagrolaimoidea</taxon>
        <taxon>Panagrolaimidae</taxon>
        <taxon>Panagrellus</taxon>
    </lineage>
</organism>
<sequence length="232" mass="26140">MSLLQRLQAAKNKLTKVDTVVTKPDGLVVVETRDKNGEFTRTDSADIPSEDGTVNLDGNPISNRRRKKVERLRRCGFVIDLKPDLQVAPIANGVFVSSQDVAQDYKLLTENGITHILNCATGIKNVFPKKFTYYNVELLDEPSANIKMHFKATNEFISNAVKGGGKVLIHCNAGISRSCTLAIAYVMWSEHKSYFDAFKQVKDNRGVCRPNDGFMRQLREYEDQLFRSCKMT</sequence>
<dbReference type="PANTHER" id="PTHR46377:SF1">
    <property type="entry name" value="DUAL SPECIFICITY PROTEIN PHOSPHATASE 19"/>
    <property type="match status" value="1"/>
</dbReference>
<evidence type="ECO:0000256" key="5">
    <source>
        <dbReference type="ARBA" id="ARBA00048336"/>
    </source>
</evidence>
<evidence type="ECO:0000256" key="2">
    <source>
        <dbReference type="ARBA" id="ARBA00013081"/>
    </source>
</evidence>
<accession>A0A7E4W3R9</accession>
<dbReference type="PRINTS" id="PR01908">
    <property type="entry name" value="ADSPHPHTASE"/>
</dbReference>
<evidence type="ECO:0000259" key="6">
    <source>
        <dbReference type="PROSITE" id="PS50054"/>
    </source>
</evidence>
<feature type="domain" description="Tyrosine specific protein phosphatases" evidence="7">
    <location>
        <begin position="148"/>
        <end position="205"/>
    </location>
</feature>
<dbReference type="InterPro" id="IPR000340">
    <property type="entry name" value="Dual-sp_phosphatase_cat-dom"/>
</dbReference>
<dbReference type="Pfam" id="PF00782">
    <property type="entry name" value="DSPc"/>
    <property type="match status" value="1"/>
</dbReference>
<keyword evidence="8" id="KW-1185">Reference proteome</keyword>
<evidence type="ECO:0000256" key="1">
    <source>
        <dbReference type="ARBA" id="ARBA00009580"/>
    </source>
</evidence>
<dbReference type="InterPro" id="IPR029021">
    <property type="entry name" value="Prot-tyrosine_phosphatase-like"/>
</dbReference>
<evidence type="ECO:0000256" key="3">
    <source>
        <dbReference type="ARBA" id="ARBA00022801"/>
    </source>
</evidence>
<keyword evidence="3" id="KW-0378">Hydrolase</keyword>
<dbReference type="PROSITE" id="PS50054">
    <property type="entry name" value="TYR_PHOSPHATASE_DUAL"/>
    <property type="match status" value="1"/>
</dbReference>
<dbReference type="Gene3D" id="3.90.190.10">
    <property type="entry name" value="Protein tyrosine phosphatase superfamily"/>
    <property type="match status" value="1"/>
</dbReference>
<dbReference type="AlphaFoldDB" id="A0A7E4W3R9"/>
<proteinExistence type="inferred from homology"/>
<dbReference type="GO" id="GO:0004722">
    <property type="term" value="F:protein serine/threonine phosphatase activity"/>
    <property type="evidence" value="ECO:0007669"/>
    <property type="project" value="UniProtKB-EC"/>
</dbReference>
<dbReference type="SUPFAM" id="SSF52799">
    <property type="entry name" value="(Phosphotyrosine protein) phosphatases II"/>
    <property type="match status" value="1"/>
</dbReference>
<dbReference type="PROSITE" id="PS50056">
    <property type="entry name" value="TYR_PHOSPHATASE_2"/>
    <property type="match status" value="1"/>
</dbReference>
<dbReference type="Proteomes" id="UP000492821">
    <property type="component" value="Unassembled WGS sequence"/>
</dbReference>
<comment type="catalytic activity">
    <reaction evidence="5">
        <text>O-phospho-L-threonyl-[protein] + H2O = L-threonyl-[protein] + phosphate</text>
        <dbReference type="Rhea" id="RHEA:47004"/>
        <dbReference type="Rhea" id="RHEA-COMP:11060"/>
        <dbReference type="Rhea" id="RHEA-COMP:11605"/>
        <dbReference type="ChEBI" id="CHEBI:15377"/>
        <dbReference type="ChEBI" id="CHEBI:30013"/>
        <dbReference type="ChEBI" id="CHEBI:43474"/>
        <dbReference type="ChEBI" id="CHEBI:61977"/>
        <dbReference type="EC" id="3.1.3.16"/>
    </reaction>
</comment>
<dbReference type="CDD" id="cd14498">
    <property type="entry name" value="DSP"/>
    <property type="match status" value="1"/>
</dbReference>
<comment type="similarity">
    <text evidence="1">Belongs to the protein-tyrosine phosphatase family.</text>
</comment>
<evidence type="ECO:0000256" key="4">
    <source>
        <dbReference type="ARBA" id="ARBA00022912"/>
    </source>
</evidence>
<evidence type="ECO:0000313" key="9">
    <source>
        <dbReference type="WBParaSite" id="Pan_g7007.t1"/>
    </source>
</evidence>
<dbReference type="PANTHER" id="PTHR46377">
    <property type="entry name" value="DUAL SPECIFICITY PROTEIN PHOSPHATASE 19"/>
    <property type="match status" value="1"/>
</dbReference>
<dbReference type="SMART" id="SM00195">
    <property type="entry name" value="DSPc"/>
    <property type="match status" value="1"/>
</dbReference>
<protein>
    <recommendedName>
        <fullName evidence="2">protein-serine/threonine phosphatase</fullName>
        <ecNumber evidence="2">3.1.3.16</ecNumber>
    </recommendedName>
</protein>
<name>A0A7E4W3R9_PANRE</name>
<evidence type="ECO:0000313" key="8">
    <source>
        <dbReference type="Proteomes" id="UP000492821"/>
    </source>
</evidence>
<dbReference type="GO" id="GO:0005737">
    <property type="term" value="C:cytoplasm"/>
    <property type="evidence" value="ECO:0007669"/>
    <property type="project" value="TreeGrafter"/>
</dbReference>